<sequence length="328" mass="35680">MAGILAAASTTPNVASMLPSDLRVLRTELHHQSKFLSPSSLALRGFLQADQLRSRSAIPAVTVASWSRHGMQAGRKQQRGDLILVSATEDVVDDVTDENTDVVELKQRLIDSLYGTQRGLRASSDTRAEVIELITQLEAKNPTPAPTEALTLLNGKWILAYTSYSEIFPLLATGNLPLVKVGEISQTIDSSAFTVENSVVFEGPLTTTSFSTSASFEVRSPKRVQIKFEEGIISTPKLTDSIEVPESVDVLGQTIDLTPIQGLLRPLQDAAMSVARTISGQPPLKFSIQGNRAESWLLTTFLDEDLRISRGDGGSVFVLVREASPWLY</sequence>
<dbReference type="Proteomes" id="UP001497444">
    <property type="component" value="Chromosome 1"/>
</dbReference>
<evidence type="ECO:0000259" key="3">
    <source>
        <dbReference type="Pfam" id="PF04755"/>
    </source>
</evidence>
<gene>
    <name evidence="4" type="ORF">CSSPJE1EN1_LOCUS914</name>
</gene>
<name>A0ABP0VNB9_9BRYO</name>
<accession>A0ABP0VNB9</accession>
<dbReference type="PANTHER" id="PTHR31906">
    <property type="entry name" value="PLASTID-LIPID-ASSOCIATED PROTEIN 4, CHLOROPLASTIC-RELATED"/>
    <property type="match status" value="1"/>
</dbReference>
<evidence type="ECO:0000256" key="2">
    <source>
        <dbReference type="ARBA" id="ARBA00022640"/>
    </source>
</evidence>
<keyword evidence="5" id="KW-1185">Reference proteome</keyword>
<organism evidence="4 5">
    <name type="scientific">Sphagnum jensenii</name>
    <dbReference type="NCBI Taxonomy" id="128206"/>
    <lineage>
        <taxon>Eukaryota</taxon>
        <taxon>Viridiplantae</taxon>
        <taxon>Streptophyta</taxon>
        <taxon>Embryophyta</taxon>
        <taxon>Bryophyta</taxon>
        <taxon>Sphagnophytina</taxon>
        <taxon>Sphagnopsida</taxon>
        <taxon>Sphagnales</taxon>
        <taxon>Sphagnaceae</taxon>
        <taxon>Sphagnum</taxon>
    </lineage>
</organism>
<reference evidence="4 5" key="1">
    <citation type="submission" date="2024-02" db="EMBL/GenBank/DDBJ databases">
        <authorList>
            <consortium name="ELIXIR-Norway"/>
            <consortium name="Elixir Norway"/>
        </authorList>
    </citation>
    <scope>NUCLEOTIDE SEQUENCE [LARGE SCALE GENOMIC DNA]</scope>
</reference>
<evidence type="ECO:0000313" key="5">
    <source>
        <dbReference type="Proteomes" id="UP001497444"/>
    </source>
</evidence>
<protein>
    <recommendedName>
        <fullName evidence="3">Plastid lipid-associated protein/fibrillin conserved domain-containing protein</fullName>
    </recommendedName>
</protein>
<dbReference type="Pfam" id="PF04755">
    <property type="entry name" value="PAP_fibrillin"/>
    <property type="match status" value="1"/>
</dbReference>
<keyword evidence="2" id="KW-0934">Plastid</keyword>
<dbReference type="EMBL" id="OZ020096">
    <property type="protein sequence ID" value="CAK9255436.1"/>
    <property type="molecule type" value="Genomic_DNA"/>
</dbReference>
<evidence type="ECO:0000313" key="4">
    <source>
        <dbReference type="EMBL" id="CAK9255436.1"/>
    </source>
</evidence>
<proteinExistence type="predicted"/>
<dbReference type="InterPro" id="IPR039633">
    <property type="entry name" value="PAP"/>
</dbReference>
<comment type="subcellular location">
    <subcellularLocation>
        <location evidence="1">Plastid</location>
    </subcellularLocation>
</comment>
<evidence type="ECO:0000256" key="1">
    <source>
        <dbReference type="ARBA" id="ARBA00004474"/>
    </source>
</evidence>
<feature type="domain" description="Plastid lipid-associated protein/fibrillin conserved" evidence="3">
    <location>
        <begin position="104"/>
        <end position="319"/>
    </location>
</feature>
<dbReference type="InterPro" id="IPR006843">
    <property type="entry name" value="PAP/fibrillin_dom"/>
</dbReference>